<name>A0ABU3PE89_9BURK</name>
<dbReference type="GO" id="GO:0016787">
    <property type="term" value="F:hydrolase activity"/>
    <property type="evidence" value="ECO:0007669"/>
    <property type="project" value="UniProtKB-KW"/>
</dbReference>
<gene>
    <name evidence="4" type="ORF">RQP53_16380</name>
</gene>
<evidence type="ECO:0000256" key="3">
    <source>
        <dbReference type="SAM" id="SignalP"/>
    </source>
</evidence>
<dbReference type="Gene3D" id="3.40.50.1820">
    <property type="entry name" value="alpha/beta hydrolase"/>
    <property type="match status" value="1"/>
</dbReference>
<keyword evidence="3" id="KW-0732">Signal</keyword>
<dbReference type="EMBL" id="JAVXZY010000007">
    <property type="protein sequence ID" value="MDT9000854.1"/>
    <property type="molecule type" value="Genomic_DNA"/>
</dbReference>
<sequence>MNFRNLAKSLLILLTLLALLYASRSLEAAALPSAPAYELPQTEVHALHAARLGRDYQLFVGLPEGYAEHPERRYPLLLLADGPYAFPLMRSITRRVSDHGRALQDHIVVGLSYSLGDSPALSRNRDYTPAPRRDARAGELYGEGPAYARHLREEVLPYLASHFRVDMNHKTFMGHSYGALLGAQMLLNTPSAFERYVLSSASLWYGDGLLLRRAEQLVREHAALPAQVLLLAGALERPRRSGQREQGDDIAGDTLRFEALLKRAKLPGLTISAQILPEEDHLSAAPVAYTRGLRWALPR</sequence>
<reference evidence="4" key="1">
    <citation type="submission" date="2023-09" db="EMBL/GenBank/DDBJ databases">
        <title>Paucibacter sp. APW11 Genome sequencing and assembly.</title>
        <authorList>
            <person name="Kim I."/>
        </authorList>
    </citation>
    <scope>NUCLEOTIDE SEQUENCE</scope>
    <source>
        <strain evidence="4">APW11</strain>
    </source>
</reference>
<organism evidence="4 5">
    <name type="scientific">Roseateles aquae</name>
    <dbReference type="NCBI Taxonomy" id="3077235"/>
    <lineage>
        <taxon>Bacteria</taxon>
        <taxon>Pseudomonadati</taxon>
        <taxon>Pseudomonadota</taxon>
        <taxon>Betaproteobacteria</taxon>
        <taxon>Burkholderiales</taxon>
        <taxon>Sphaerotilaceae</taxon>
        <taxon>Roseateles</taxon>
    </lineage>
</organism>
<evidence type="ECO:0000256" key="1">
    <source>
        <dbReference type="ARBA" id="ARBA00005622"/>
    </source>
</evidence>
<comment type="similarity">
    <text evidence="1">Belongs to the esterase D family.</text>
</comment>
<proteinExistence type="inferred from homology"/>
<feature type="signal peptide" evidence="3">
    <location>
        <begin position="1"/>
        <end position="28"/>
    </location>
</feature>
<comment type="caution">
    <text evidence="4">The sequence shown here is derived from an EMBL/GenBank/DDBJ whole genome shotgun (WGS) entry which is preliminary data.</text>
</comment>
<dbReference type="InterPro" id="IPR000801">
    <property type="entry name" value="Esterase-like"/>
</dbReference>
<accession>A0ABU3PE89</accession>
<dbReference type="Pfam" id="PF00756">
    <property type="entry name" value="Esterase"/>
    <property type="match status" value="1"/>
</dbReference>
<dbReference type="RefSeq" id="WP_315651742.1">
    <property type="nucleotide sequence ID" value="NZ_JAVXZY010000007.1"/>
</dbReference>
<dbReference type="Proteomes" id="UP001246372">
    <property type="component" value="Unassembled WGS sequence"/>
</dbReference>
<evidence type="ECO:0000256" key="2">
    <source>
        <dbReference type="ARBA" id="ARBA00022801"/>
    </source>
</evidence>
<dbReference type="PANTHER" id="PTHR40841">
    <property type="entry name" value="SIDEROPHORE TRIACETYLFUSARININE C ESTERASE"/>
    <property type="match status" value="1"/>
</dbReference>
<protein>
    <submittedName>
        <fullName evidence="4">Alpha/beta hydrolase-fold protein</fullName>
    </submittedName>
</protein>
<keyword evidence="5" id="KW-1185">Reference proteome</keyword>
<dbReference type="SUPFAM" id="SSF53474">
    <property type="entry name" value="alpha/beta-Hydrolases"/>
    <property type="match status" value="1"/>
</dbReference>
<dbReference type="InterPro" id="IPR029058">
    <property type="entry name" value="AB_hydrolase_fold"/>
</dbReference>
<evidence type="ECO:0000313" key="4">
    <source>
        <dbReference type="EMBL" id="MDT9000854.1"/>
    </source>
</evidence>
<keyword evidence="2 4" id="KW-0378">Hydrolase</keyword>
<feature type="chain" id="PRO_5047494609" evidence="3">
    <location>
        <begin position="29"/>
        <end position="299"/>
    </location>
</feature>
<evidence type="ECO:0000313" key="5">
    <source>
        <dbReference type="Proteomes" id="UP001246372"/>
    </source>
</evidence>
<dbReference type="PANTHER" id="PTHR40841:SF2">
    <property type="entry name" value="SIDEROPHORE-DEGRADING ESTERASE (EUROFUNG)"/>
    <property type="match status" value="1"/>
</dbReference>
<dbReference type="InterPro" id="IPR052558">
    <property type="entry name" value="Siderophore_Hydrolase_D"/>
</dbReference>